<proteinExistence type="predicted"/>
<comment type="caution">
    <text evidence="1">The sequence shown here is derived from an EMBL/GenBank/DDBJ whole genome shotgun (WGS) entry which is preliminary data.</text>
</comment>
<dbReference type="EMBL" id="CM055109">
    <property type="protein sequence ID" value="KAJ7523899.1"/>
    <property type="molecule type" value="Genomic_DNA"/>
</dbReference>
<accession>A0ACC2B3F9</accession>
<reference evidence="2" key="1">
    <citation type="journal article" date="2024" name="Proc. Natl. Acad. Sci. U.S.A.">
        <title>Extraordinary preservation of gene collinearity over three hundred million years revealed in homosporous lycophytes.</title>
        <authorList>
            <person name="Li C."/>
            <person name="Wickell D."/>
            <person name="Kuo L.Y."/>
            <person name="Chen X."/>
            <person name="Nie B."/>
            <person name="Liao X."/>
            <person name="Peng D."/>
            <person name="Ji J."/>
            <person name="Jenkins J."/>
            <person name="Williams M."/>
            <person name="Shu S."/>
            <person name="Plott C."/>
            <person name="Barry K."/>
            <person name="Rajasekar S."/>
            <person name="Grimwood J."/>
            <person name="Han X."/>
            <person name="Sun S."/>
            <person name="Hou Z."/>
            <person name="He W."/>
            <person name="Dai G."/>
            <person name="Sun C."/>
            <person name="Schmutz J."/>
            <person name="Leebens-Mack J.H."/>
            <person name="Li F.W."/>
            <person name="Wang L."/>
        </authorList>
    </citation>
    <scope>NUCLEOTIDE SEQUENCE [LARGE SCALE GENOMIC DNA]</scope>
    <source>
        <strain evidence="2">cv. PW_Plant_1</strain>
    </source>
</reference>
<protein>
    <submittedName>
        <fullName evidence="1">Uncharacterized protein</fullName>
    </submittedName>
</protein>
<keyword evidence="2" id="KW-1185">Reference proteome</keyword>
<gene>
    <name evidence="1" type="ORF">O6H91_18G066900</name>
</gene>
<organism evidence="1 2">
    <name type="scientific">Diphasiastrum complanatum</name>
    <name type="common">Issler's clubmoss</name>
    <name type="synonym">Lycopodium complanatum</name>
    <dbReference type="NCBI Taxonomy" id="34168"/>
    <lineage>
        <taxon>Eukaryota</taxon>
        <taxon>Viridiplantae</taxon>
        <taxon>Streptophyta</taxon>
        <taxon>Embryophyta</taxon>
        <taxon>Tracheophyta</taxon>
        <taxon>Lycopodiopsida</taxon>
        <taxon>Lycopodiales</taxon>
        <taxon>Lycopodiaceae</taxon>
        <taxon>Lycopodioideae</taxon>
        <taxon>Diphasiastrum</taxon>
    </lineage>
</organism>
<sequence>MAKRSIALFIVIMAFLVAVAAGFDGTQEFAACNVNKLSAGSPLFSVIGKLLSKLIRETPYNGYDYKTSVSGNGQKAYGEGTCNQSISVGDCGSCLKYLADNIWGICSNAVGARVQLHDCYIRYETYSF</sequence>
<evidence type="ECO:0000313" key="1">
    <source>
        <dbReference type="EMBL" id="KAJ7523899.1"/>
    </source>
</evidence>
<name>A0ACC2B3F9_DIPCM</name>
<dbReference type="Proteomes" id="UP001162992">
    <property type="component" value="Chromosome 18"/>
</dbReference>
<evidence type="ECO:0000313" key="2">
    <source>
        <dbReference type="Proteomes" id="UP001162992"/>
    </source>
</evidence>